<dbReference type="PROSITE" id="PS50048">
    <property type="entry name" value="ZN2_CY6_FUNGAL_2"/>
    <property type="match status" value="1"/>
</dbReference>
<dbReference type="SUPFAM" id="SSF57701">
    <property type="entry name" value="Zn2/Cys6 DNA-binding domain"/>
    <property type="match status" value="1"/>
</dbReference>
<evidence type="ECO:0000259" key="3">
    <source>
        <dbReference type="PROSITE" id="PS50048"/>
    </source>
</evidence>
<sequence length="745" mass="83931">MFSEIILDMDSNEWASSPPKQRRQGACAVCKKRKIRCDSSETPGNRCSHCTSAGLDCSNADVMKPLASATGYVAALESRIEKLERLLDKLLPGIDLTEHLENDDVVPLLANQAETLPRNDEDRLSDGLGKLKANPERNRFFGKSSGIRLVQTALNFKGHIYGIPYSYPTIPNKRPEFWAPISWLLPPPDESPRYTFPDPDLLTSLVDLYFTEVNSCSPVLHRRTFERKLAENLHIRDHRFAATLLMVCGLGALHSDDPRVLIEGETTRHSAGYKWHSQVSVIPKHLVYKPDLYELQTIALSVMYLMGISKALCWNQVGFGLRRAQDVGAHRRNPYPHSTSQNEEWKRVFWVLLCLEWQLGTMTGRPLAMHDQDFDQELPLECDDEYWDLNFEQPKNKPSEISYFIHHARLLEIQAAVASTIYSPRKPKDISGRASTATDVEIIMAFDSALNSWLLEVPDHLRWDPKRKNTLHFKQSVLLYTAYYYVQILVHRPYIPATPFTVSLPGAHPSLAICTNAARSCARIFDAQDQAGILLNPNALPVVFTAGIVLLLHAWSKKRSGFADTSSNELENICLKVATTAEERYRPAGRYKDILSRLMHAGDTLNVDFLLELNPTSTAPPLAHSGHQSSICSLSREHQTLDANLETSQISWPGNANTPDYGYPHSGSASFPNAEVPYLNPGYDLEQLLNTNPEQFYADMHLDTDIMSIWSTAPSGFDVDEWSYFITDIPDAQFDHPPGQSEPYP</sequence>
<dbReference type="GO" id="GO:0000981">
    <property type="term" value="F:DNA-binding transcription factor activity, RNA polymerase II-specific"/>
    <property type="evidence" value="ECO:0007669"/>
    <property type="project" value="InterPro"/>
</dbReference>
<dbReference type="EMBL" id="JARKIE010000046">
    <property type="protein sequence ID" value="KAJ7693299.1"/>
    <property type="molecule type" value="Genomic_DNA"/>
</dbReference>
<name>A0AAD7GKH4_MYCRO</name>
<dbReference type="SMART" id="SM00066">
    <property type="entry name" value="GAL4"/>
    <property type="match status" value="1"/>
</dbReference>
<organism evidence="4 5">
    <name type="scientific">Mycena rosella</name>
    <name type="common">Pink bonnet</name>
    <name type="synonym">Agaricus rosellus</name>
    <dbReference type="NCBI Taxonomy" id="1033263"/>
    <lineage>
        <taxon>Eukaryota</taxon>
        <taxon>Fungi</taxon>
        <taxon>Dikarya</taxon>
        <taxon>Basidiomycota</taxon>
        <taxon>Agaricomycotina</taxon>
        <taxon>Agaricomycetes</taxon>
        <taxon>Agaricomycetidae</taxon>
        <taxon>Agaricales</taxon>
        <taxon>Marasmiineae</taxon>
        <taxon>Mycenaceae</taxon>
        <taxon>Mycena</taxon>
    </lineage>
</organism>
<dbReference type="PANTHER" id="PTHR46910">
    <property type="entry name" value="TRANSCRIPTION FACTOR PDR1"/>
    <property type="match status" value="1"/>
</dbReference>
<feature type="domain" description="Zn(2)-C6 fungal-type" evidence="3">
    <location>
        <begin position="26"/>
        <end position="59"/>
    </location>
</feature>
<dbReference type="Proteomes" id="UP001221757">
    <property type="component" value="Unassembled WGS sequence"/>
</dbReference>
<dbReference type="InterPro" id="IPR036864">
    <property type="entry name" value="Zn2-C6_fun-type_DNA-bd_sf"/>
</dbReference>
<dbReference type="Gene3D" id="4.10.240.10">
    <property type="entry name" value="Zn(2)-C6 fungal-type DNA-binding domain"/>
    <property type="match status" value="1"/>
</dbReference>
<dbReference type="InterPro" id="IPR050987">
    <property type="entry name" value="AtrR-like"/>
</dbReference>
<dbReference type="CDD" id="cd00067">
    <property type="entry name" value="GAL4"/>
    <property type="match status" value="1"/>
</dbReference>
<evidence type="ECO:0000313" key="5">
    <source>
        <dbReference type="Proteomes" id="UP001221757"/>
    </source>
</evidence>
<keyword evidence="2" id="KW-0539">Nucleus</keyword>
<keyword evidence="5" id="KW-1185">Reference proteome</keyword>
<dbReference type="InterPro" id="IPR007219">
    <property type="entry name" value="XnlR_reg_dom"/>
</dbReference>
<dbReference type="GO" id="GO:0008270">
    <property type="term" value="F:zinc ion binding"/>
    <property type="evidence" value="ECO:0007669"/>
    <property type="project" value="InterPro"/>
</dbReference>
<evidence type="ECO:0000313" key="4">
    <source>
        <dbReference type="EMBL" id="KAJ7693299.1"/>
    </source>
</evidence>
<evidence type="ECO:0000256" key="1">
    <source>
        <dbReference type="ARBA" id="ARBA00022723"/>
    </source>
</evidence>
<comment type="caution">
    <text evidence="4">The sequence shown here is derived from an EMBL/GenBank/DDBJ whole genome shotgun (WGS) entry which is preliminary data.</text>
</comment>
<dbReference type="InterPro" id="IPR001138">
    <property type="entry name" value="Zn2Cys6_DnaBD"/>
</dbReference>
<proteinExistence type="predicted"/>
<protein>
    <submittedName>
        <fullName evidence="4">Fungal-specific transcription factor domain-containing protein</fullName>
    </submittedName>
</protein>
<dbReference type="SMART" id="SM00906">
    <property type="entry name" value="Fungal_trans"/>
    <property type="match status" value="1"/>
</dbReference>
<gene>
    <name evidence="4" type="ORF">B0H17DRAFT_498009</name>
</gene>
<dbReference type="GO" id="GO:0006351">
    <property type="term" value="P:DNA-templated transcription"/>
    <property type="evidence" value="ECO:0007669"/>
    <property type="project" value="InterPro"/>
</dbReference>
<dbReference type="GO" id="GO:0003677">
    <property type="term" value="F:DNA binding"/>
    <property type="evidence" value="ECO:0007669"/>
    <property type="project" value="InterPro"/>
</dbReference>
<dbReference type="Pfam" id="PF00172">
    <property type="entry name" value="Zn_clus"/>
    <property type="match status" value="1"/>
</dbReference>
<keyword evidence="1" id="KW-0479">Metal-binding</keyword>
<dbReference type="CDD" id="cd12148">
    <property type="entry name" value="fungal_TF_MHR"/>
    <property type="match status" value="1"/>
</dbReference>
<reference evidence="4" key="1">
    <citation type="submission" date="2023-03" db="EMBL/GenBank/DDBJ databases">
        <title>Massive genome expansion in bonnet fungi (Mycena s.s.) driven by repeated elements and novel gene families across ecological guilds.</title>
        <authorList>
            <consortium name="Lawrence Berkeley National Laboratory"/>
            <person name="Harder C.B."/>
            <person name="Miyauchi S."/>
            <person name="Viragh M."/>
            <person name="Kuo A."/>
            <person name="Thoen E."/>
            <person name="Andreopoulos B."/>
            <person name="Lu D."/>
            <person name="Skrede I."/>
            <person name="Drula E."/>
            <person name="Henrissat B."/>
            <person name="Morin E."/>
            <person name="Kohler A."/>
            <person name="Barry K."/>
            <person name="LaButti K."/>
            <person name="Morin E."/>
            <person name="Salamov A."/>
            <person name="Lipzen A."/>
            <person name="Mereny Z."/>
            <person name="Hegedus B."/>
            <person name="Baldrian P."/>
            <person name="Stursova M."/>
            <person name="Weitz H."/>
            <person name="Taylor A."/>
            <person name="Grigoriev I.V."/>
            <person name="Nagy L.G."/>
            <person name="Martin F."/>
            <person name="Kauserud H."/>
        </authorList>
    </citation>
    <scope>NUCLEOTIDE SEQUENCE</scope>
    <source>
        <strain evidence="4">CBHHK067</strain>
    </source>
</reference>
<dbReference type="AlphaFoldDB" id="A0AAD7GKH4"/>
<evidence type="ECO:0000256" key="2">
    <source>
        <dbReference type="ARBA" id="ARBA00023242"/>
    </source>
</evidence>
<dbReference type="PANTHER" id="PTHR46910:SF38">
    <property type="entry name" value="ZN(2)-C6 FUNGAL-TYPE DOMAIN-CONTAINING PROTEIN"/>
    <property type="match status" value="1"/>
</dbReference>
<dbReference type="Pfam" id="PF04082">
    <property type="entry name" value="Fungal_trans"/>
    <property type="match status" value="1"/>
</dbReference>
<accession>A0AAD7GKH4</accession>
<dbReference type="PROSITE" id="PS00463">
    <property type="entry name" value="ZN2_CY6_FUNGAL_1"/>
    <property type="match status" value="1"/>
</dbReference>